<dbReference type="EMBL" id="MU006805">
    <property type="protein sequence ID" value="KAF2635570.1"/>
    <property type="molecule type" value="Genomic_DNA"/>
</dbReference>
<dbReference type="AlphaFoldDB" id="A0A6A6RJQ9"/>
<keyword evidence="2" id="KW-1185">Reference proteome</keyword>
<sequence>MHYLTARVARLRRHLLSQCLLYTCYQTPKRPSATSIAPPLSFILHRPPTLHSDPLNIPPPIFLCIHLTVVKCCPIQRNISSLQPW</sequence>
<gene>
    <name evidence="1" type="ORF">P280DRAFT_190647</name>
</gene>
<reference evidence="1" key="1">
    <citation type="journal article" date="2020" name="Stud. Mycol.">
        <title>101 Dothideomycetes genomes: a test case for predicting lifestyles and emergence of pathogens.</title>
        <authorList>
            <person name="Haridas S."/>
            <person name="Albert R."/>
            <person name="Binder M."/>
            <person name="Bloem J."/>
            <person name="Labutti K."/>
            <person name="Salamov A."/>
            <person name="Andreopoulos B."/>
            <person name="Baker S."/>
            <person name="Barry K."/>
            <person name="Bills G."/>
            <person name="Bluhm B."/>
            <person name="Cannon C."/>
            <person name="Castanera R."/>
            <person name="Culley D."/>
            <person name="Daum C."/>
            <person name="Ezra D."/>
            <person name="Gonzalez J."/>
            <person name="Henrissat B."/>
            <person name="Kuo A."/>
            <person name="Liang C."/>
            <person name="Lipzen A."/>
            <person name="Lutzoni F."/>
            <person name="Magnuson J."/>
            <person name="Mondo S."/>
            <person name="Nolan M."/>
            <person name="Ohm R."/>
            <person name="Pangilinan J."/>
            <person name="Park H.-J."/>
            <person name="Ramirez L."/>
            <person name="Alfaro M."/>
            <person name="Sun H."/>
            <person name="Tritt A."/>
            <person name="Yoshinaga Y."/>
            <person name="Zwiers L.-H."/>
            <person name="Turgeon B."/>
            <person name="Goodwin S."/>
            <person name="Spatafora J."/>
            <person name="Crous P."/>
            <person name="Grigoriev I."/>
        </authorList>
    </citation>
    <scope>NUCLEOTIDE SEQUENCE</scope>
    <source>
        <strain evidence="1">CBS 473.64</strain>
    </source>
</reference>
<organism evidence="1 2">
    <name type="scientific">Massarina eburnea CBS 473.64</name>
    <dbReference type="NCBI Taxonomy" id="1395130"/>
    <lineage>
        <taxon>Eukaryota</taxon>
        <taxon>Fungi</taxon>
        <taxon>Dikarya</taxon>
        <taxon>Ascomycota</taxon>
        <taxon>Pezizomycotina</taxon>
        <taxon>Dothideomycetes</taxon>
        <taxon>Pleosporomycetidae</taxon>
        <taxon>Pleosporales</taxon>
        <taxon>Massarineae</taxon>
        <taxon>Massarinaceae</taxon>
        <taxon>Massarina</taxon>
    </lineage>
</organism>
<name>A0A6A6RJQ9_9PLEO</name>
<accession>A0A6A6RJQ9</accession>
<protein>
    <submittedName>
        <fullName evidence="1">Uncharacterized protein</fullName>
    </submittedName>
</protein>
<proteinExistence type="predicted"/>
<dbReference type="Proteomes" id="UP000799753">
    <property type="component" value="Unassembled WGS sequence"/>
</dbReference>
<evidence type="ECO:0000313" key="1">
    <source>
        <dbReference type="EMBL" id="KAF2635570.1"/>
    </source>
</evidence>
<evidence type="ECO:0000313" key="2">
    <source>
        <dbReference type="Proteomes" id="UP000799753"/>
    </source>
</evidence>